<feature type="region of interest" description="Disordered" evidence="2">
    <location>
        <begin position="48"/>
        <end position="85"/>
    </location>
</feature>
<keyword evidence="1" id="KW-0175">Coiled coil</keyword>
<proteinExistence type="predicted"/>
<keyword evidence="4" id="KW-1185">Reference proteome</keyword>
<feature type="region of interest" description="Disordered" evidence="2">
    <location>
        <begin position="1"/>
        <end position="29"/>
    </location>
</feature>
<dbReference type="EMBL" id="ML992686">
    <property type="protein sequence ID" value="KAF2209479.1"/>
    <property type="molecule type" value="Genomic_DNA"/>
</dbReference>
<organism evidence="3 4">
    <name type="scientific">Cercospora zeae-maydis SCOH1-5</name>
    <dbReference type="NCBI Taxonomy" id="717836"/>
    <lineage>
        <taxon>Eukaryota</taxon>
        <taxon>Fungi</taxon>
        <taxon>Dikarya</taxon>
        <taxon>Ascomycota</taxon>
        <taxon>Pezizomycotina</taxon>
        <taxon>Dothideomycetes</taxon>
        <taxon>Dothideomycetidae</taxon>
        <taxon>Mycosphaerellales</taxon>
        <taxon>Mycosphaerellaceae</taxon>
        <taxon>Cercospora</taxon>
    </lineage>
</organism>
<feature type="coiled-coil region" evidence="1">
    <location>
        <begin position="190"/>
        <end position="224"/>
    </location>
</feature>
<feature type="compositionally biased region" description="Basic and acidic residues" evidence="2">
    <location>
        <begin position="64"/>
        <end position="79"/>
    </location>
</feature>
<protein>
    <submittedName>
        <fullName evidence="3">Uncharacterized protein</fullName>
    </submittedName>
</protein>
<evidence type="ECO:0000256" key="1">
    <source>
        <dbReference type="SAM" id="Coils"/>
    </source>
</evidence>
<gene>
    <name evidence="3" type="ORF">CERZMDRAFT_100274</name>
</gene>
<dbReference type="OrthoDB" id="4156714at2759"/>
<evidence type="ECO:0000313" key="3">
    <source>
        <dbReference type="EMBL" id="KAF2209479.1"/>
    </source>
</evidence>
<evidence type="ECO:0000313" key="4">
    <source>
        <dbReference type="Proteomes" id="UP000799539"/>
    </source>
</evidence>
<accession>A0A6A6F7Z2</accession>
<dbReference type="Proteomes" id="UP000799539">
    <property type="component" value="Unassembled WGS sequence"/>
</dbReference>
<sequence>MDKDFKNWPGGYPPDAAEGQAKQVAAQVEHSCKVSNALPEDSHVKQVAKQFDGSTNMTKLPRPTRWEGADSRARPEHQAKSSGVLNSMVSMLTGSSAPHKESLRAMEEHYETLLANAKWENEVLGKDILRYREKLHTQKREEEDALQSLADEAHRNIAKDKNNHERQMIRERNAHSWELHRVKQDCSTHIEAAKKEKEMAENSCKKLEHEFEVMERKIRDLQSVQLQSVEAVKWAPHSHSDIEHKLKSIFARVRQWATEYSFLDIDQVLDPDFFADMATRLKNRGCIGDANLLYHALCSNKSMKKPGKAFAMVLAADLSFEIMLETIGDPFCAFVGRGEDKYVLGERHARCFRALVQLIRNCDVAGAENLRCQLLRLLDPVANDAVSVNLMKRIAKESRELAAETIANKLFETYTEKLVAERSTDARNSLKALTQEAVDLSWELWTRKARIEVLVWADLQEHVGKTIQYGADAKALEAHPLHNRELEDEPQALDGAEVVLLCSPAIAIAGTAEGRDYDKEKLIKKAIVVVG</sequence>
<dbReference type="AlphaFoldDB" id="A0A6A6F7Z2"/>
<reference evidence="3" key="1">
    <citation type="journal article" date="2020" name="Stud. Mycol.">
        <title>101 Dothideomycetes genomes: a test case for predicting lifestyles and emergence of pathogens.</title>
        <authorList>
            <person name="Haridas S."/>
            <person name="Albert R."/>
            <person name="Binder M."/>
            <person name="Bloem J."/>
            <person name="Labutti K."/>
            <person name="Salamov A."/>
            <person name="Andreopoulos B."/>
            <person name="Baker S."/>
            <person name="Barry K."/>
            <person name="Bills G."/>
            <person name="Bluhm B."/>
            <person name="Cannon C."/>
            <person name="Castanera R."/>
            <person name="Culley D."/>
            <person name="Daum C."/>
            <person name="Ezra D."/>
            <person name="Gonzalez J."/>
            <person name="Henrissat B."/>
            <person name="Kuo A."/>
            <person name="Liang C."/>
            <person name="Lipzen A."/>
            <person name="Lutzoni F."/>
            <person name="Magnuson J."/>
            <person name="Mondo S."/>
            <person name="Nolan M."/>
            <person name="Ohm R."/>
            <person name="Pangilinan J."/>
            <person name="Park H.-J."/>
            <person name="Ramirez L."/>
            <person name="Alfaro M."/>
            <person name="Sun H."/>
            <person name="Tritt A."/>
            <person name="Yoshinaga Y."/>
            <person name="Zwiers L.-H."/>
            <person name="Turgeon B."/>
            <person name="Goodwin S."/>
            <person name="Spatafora J."/>
            <person name="Crous P."/>
            <person name="Grigoriev I."/>
        </authorList>
    </citation>
    <scope>NUCLEOTIDE SEQUENCE</scope>
    <source>
        <strain evidence="3">SCOH1-5</strain>
    </source>
</reference>
<name>A0A6A6F7Z2_9PEZI</name>
<evidence type="ECO:0000256" key="2">
    <source>
        <dbReference type="SAM" id="MobiDB-lite"/>
    </source>
</evidence>